<evidence type="ECO:0000313" key="3">
    <source>
        <dbReference type="Proteomes" id="UP000308549"/>
    </source>
</evidence>
<evidence type="ECO:0000256" key="1">
    <source>
        <dbReference type="SAM" id="MobiDB-lite"/>
    </source>
</evidence>
<dbReference type="AlphaFoldDB" id="A0A4U0UEM4"/>
<feature type="region of interest" description="Disordered" evidence="1">
    <location>
        <begin position="1"/>
        <end position="45"/>
    </location>
</feature>
<feature type="compositionally biased region" description="Polar residues" evidence="1">
    <location>
        <begin position="15"/>
        <end position="24"/>
    </location>
</feature>
<reference evidence="2 3" key="1">
    <citation type="submission" date="2017-03" db="EMBL/GenBank/DDBJ databases">
        <title>Genomes of endolithic fungi from Antarctica.</title>
        <authorList>
            <person name="Coleine C."/>
            <person name="Masonjones S."/>
            <person name="Stajich J.E."/>
        </authorList>
    </citation>
    <scope>NUCLEOTIDE SEQUENCE [LARGE SCALE GENOMIC DNA]</scope>
    <source>
        <strain evidence="2 3">CCFEE 6315</strain>
    </source>
</reference>
<accession>A0A4U0UEM4</accession>
<sequence length="458" mass="49729">MNDDSLESVLAQLRKGTSTPPTASSKHDDTKHAEQLQHRKAALTPQAEAALIEAASINKSSEMEPMSTMDSSTVLASAQTVPAPSSFQDATMHDYPALQSVDDFMKENPLLPKTRSTPLQAAKASKASEAPGVAKVAKVDPIHLIKFHDTCSKHSIAVSFDYDMPGQTCHSASVQFGERRVEVAGPWTSKKQAKEALCKIAWPQLAELDQQLSSKRKISEAQPSRVGSVGSDVLTKYAQSNRLKLPHFAETRTATAPFQFACTVRIADGPPIPFGSASDAYSSKQDAKRAAARAAVIWLRNQDKMREAPPSVKRMKTEAAQNEMLEGHTGLTQTVENIGFDAPDPTPLPKQVHDLAATLGFSPPIYESRPSSPIPPGQSLHSSEANGAFIDMHVVFSDKDTKSEPALAGQIGRVQRVHGKKKAKELCCREVLRILEQLMNDRARTPLMNSSQHLSSMP</sequence>
<dbReference type="Proteomes" id="UP000308549">
    <property type="component" value="Unassembled WGS sequence"/>
</dbReference>
<proteinExistence type="predicted"/>
<dbReference type="OrthoDB" id="5222339at2759"/>
<dbReference type="EMBL" id="NAJL01000003">
    <property type="protein sequence ID" value="TKA33312.1"/>
    <property type="molecule type" value="Genomic_DNA"/>
</dbReference>
<protein>
    <recommendedName>
        <fullName evidence="4">DRBM domain-containing protein</fullName>
    </recommendedName>
</protein>
<gene>
    <name evidence="2" type="ORF">B0A50_00865</name>
</gene>
<evidence type="ECO:0000313" key="2">
    <source>
        <dbReference type="EMBL" id="TKA33312.1"/>
    </source>
</evidence>
<dbReference type="Gene3D" id="3.30.160.20">
    <property type="match status" value="1"/>
</dbReference>
<keyword evidence="3" id="KW-1185">Reference proteome</keyword>
<dbReference type="SUPFAM" id="SSF54768">
    <property type="entry name" value="dsRNA-binding domain-like"/>
    <property type="match status" value="1"/>
</dbReference>
<name>A0A4U0UEM4_9PEZI</name>
<comment type="caution">
    <text evidence="2">The sequence shown here is derived from an EMBL/GenBank/DDBJ whole genome shotgun (WGS) entry which is preliminary data.</text>
</comment>
<organism evidence="2 3">
    <name type="scientific">Salinomyces thailandicus</name>
    <dbReference type="NCBI Taxonomy" id="706561"/>
    <lineage>
        <taxon>Eukaryota</taxon>
        <taxon>Fungi</taxon>
        <taxon>Dikarya</taxon>
        <taxon>Ascomycota</taxon>
        <taxon>Pezizomycotina</taxon>
        <taxon>Dothideomycetes</taxon>
        <taxon>Dothideomycetidae</taxon>
        <taxon>Mycosphaerellales</taxon>
        <taxon>Teratosphaeriaceae</taxon>
        <taxon>Salinomyces</taxon>
    </lineage>
</organism>
<feature type="compositionally biased region" description="Basic and acidic residues" evidence="1">
    <location>
        <begin position="25"/>
        <end position="37"/>
    </location>
</feature>
<evidence type="ECO:0008006" key="4">
    <source>
        <dbReference type="Google" id="ProtNLM"/>
    </source>
</evidence>